<evidence type="ECO:0000313" key="6">
    <source>
        <dbReference type="Proteomes" id="UP000522688"/>
    </source>
</evidence>
<dbReference type="AlphaFoldDB" id="A0A7W3JG68"/>
<feature type="region of interest" description="Disordered" evidence="1">
    <location>
        <begin position="1"/>
        <end position="26"/>
    </location>
</feature>
<feature type="compositionally biased region" description="Basic residues" evidence="1">
    <location>
        <begin position="10"/>
        <end position="19"/>
    </location>
</feature>
<keyword evidence="5" id="KW-1185">Reference proteome</keyword>
<dbReference type="Proteomes" id="UP000522688">
    <property type="component" value="Unassembled WGS sequence"/>
</dbReference>
<sequence length="139" mass="13545">MTCSPVPPRTARRTARRSPLRGPTPLLRALRGDDGSVVAEFAVVVPAVVAVVGAALIGVGAGVQAVRLADAAAVAARQTARGDAASVPGTLAALAPGAVIATTVDGELTCVHLTRAVSLGPLVGPVALTGRSCAPQAGG</sequence>
<keyword evidence="2" id="KW-0472">Membrane</keyword>
<reference evidence="3 5" key="1">
    <citation type="submission" date="2019-07" db="EMBL/GenBank/DDBJ databases">
        <title>Whole genome shotgun sequence of Frigoribacterium faeni NBRC 103066.</title>
        <authorList>
            <person name="Hosoyama A."/>
            <person name="Uohara A."/>
            <person name="Ohji S."/>
            <person name="Ichikawa N."/>
        </authorList>
    </citation>
    <scope>NUCLEOTIDE SEQUENCE [LARGE SCALE GENOMIC DNA]</scope>
    <source>
        <strain evidence="3 5">NBRC 103066</strain>
    </source>
</reference>
<comment type="caution">
    <text evidence="4">The sequence shown here is derived from an EMBL/GenBank/DDBJ whole genome shotgun (WGS) entry which is preliminary data.</text>
</comment>
<dbReference type="Proteomes" id="UP000321154">
    <property type="component" value="Unassembled WGS sequence"/>
</dbReference>
<evidence type="ECO:0000313" key="5">
    <source>
        <dbReference type="Proteomes" id="UP000321154"/>
    </source>
</evidence>
<keyword evidence="2" id="KW-1133">Transmembrane helix</keyword>
<accession>A0A7W3JG68</accession>
<dbReference type="RefSeq" id="WP_208720865.1">
    <property type="nucleotide sequence ID" value="NZ_BAAAHR010000002.1"/>
</dbReference>
<dbReference type="EMBL" id="JACGWW010000001">
    <property type="protein sequence ID" value="MBA8812221.1"/>
    <property type="molecule type" value="Genomic_DNA"/>
</dbReference>
<evidence type="ECO:0000256" key="1">
    <source>
        <dbReference type="SAM" id="MobiDB-lite"/>
    </source>
</evidence>
<evidence type="ECO:0000313" key="3">
    <source>
        <dbReference type="EMBL" id="GEK83206.1"/>
    </source>
</evidence>
<evidence type="ECO:0000256" key="2">
    <source>
        <dbReference type="SAM" id="Phobius"/>
    </source>
</evidence>
<dbReference type="InterPro" id="IPR049790">
    <property type="entry name" value="Rv3655c/TadE"/>
</dbReference>
<dbReference type="EMBL" id="BJUV01000012">
    <property type="protein sequence ID" value="GEK83206.1"/>
    <property type="molecule type" value="Genomic_DNA"/>
</dbReference>
<evidence type="ECO:0000313" key="4">
    <source>
        <dbReference type="EMBL" id="MBA8812221.1"/>
    </source>
</evidence>
<keyword evidence="2" id="KW-0812">Transmembrane</keyword>
<reference evidence="4 6" key="2">
    <citation type="submission" date="2020-07" db="EMBL/GenBank/DDBJ databases">
        <title>Sequencing the genomes of 1000 actinobacteria strains.</title>
        <authorList>
            <person name="Klenk H.-P."/>
        </authorList>
    </citation>
    <scope>NUCLEOTIDE SEQUENCE [LARGE SCALE GENOMIC DNA]</scope>
    <source>
        <strain evidence="4 6">DSM 10309</strain>
    </source>
</reference>
<organism evidence="4 6">
    <name type="scientific">Frigoribacterium faeni</name>
    <dbReference type="NCBI Taxonomy" id="145483"/>
    <lineage>
        <taxon>Bacteria</taxon>
        <taxon>Bacillati</taxon>
        <taxon>Actinomycetota</taxon>
        <taxon>Actinomycetes</taxon>
        <taxon>Micrococcales</taxon>
        <taxon>Microbacteriaceae</taxon>
        <taxon>Frigoribacterium</taxon>
    </lineage>
</organism>
<proteinExistence type="predicted"/>
<feature type="transmembrane region" description="Helical" evidence="2">
    <location>
        <begin position="37"/>
        <end position="59"/>
    </location>
</feature>
<gene>
    <name evidence="4" type="ORF">FB463_000445</name>
    <name evidence="3" type="ORF">FFA01_15150</name>
</gene>
<protein>
    <submittedName>
        <fullName evidence="4">Flp pilus assembly protein TadG</fullName>
    </submittedName>
</protein>
<name>A0A7W3JG68_9MICO</name>
<dbReference type="NCBIfam" id="NF041390">
    <property type="entry name" value="TadE_Rv3655c"/>
    <property type="match status" value="1"/>
</dbReference>